<name>A0ABU5LMG8_9SPHN</name>
<sequence length="199" mass="22597">MTKARASRGRPSLARAAEIGNLVVDAAILAFVEQGLDISIEQIAQSVGVSKQAIYRRWPSKIHLLMDVMGQVMDKVYCQLSDDLPEDPRAALKELSWRMCRPDGGVRERSLTILMSEALHDRSLHIWLESWRENNFDFYLPYVAAVRAADDSRDSIALTARLLRDIVEGVSRDCYWSKLSDPECESLFLQKWDAVSKLL</sequence>
<reference evidence="7" key="1">
    <citation type="submission" date="2023-07" db="EMBL/GenBank/DDBJ databases">
        <title>Whole genome sequence analysis of rice epiphytic Sphingomonas sanguinis OsEp_Plm_15B2.</title>
        <authorList>
            <person name="Sahu K.P."/>
            <person name="Asharani P."/>
            <person name="Reddy B."/>
            <person name="Kumar A."/>
        </authorList>
    </citation>
    <scope>NUCLEOTIDE SEQUENCE [LARGE SCALE GENOMIC DNA]</scope>
    <source>
        <strain evidence="7">OsEp_Plm_15B2</strain>
    </source>
</reference>
<dbReference type="PANTHER" id="PTHR30055">
    <property type="entry name" value="HTH-TYPE TRANSCRIPTIONAL REGULATOR RUTR"/>
    <property type="match status" value="1"/>
</dbReference>
<accession>A0ABU5LMG8</accession>
<proteinExistence type="predicted"/>
<evidence type="ECO:0000259" key="5">
    <source>
        <dbReference type="PROSITE" id="PS50977"/>
    </source>
</evidence>
<gene>
    <name evidence="6" type="ORF">N4G62_03700</name>
</gene>
<dbReference type="Pfam" id="PF00440">
    <property type="entry name" value="TetR_N"/>
    <property type="match status" value="1"/>
</dbReference>
<evidence type="ECO:0000256" key="4">
    <source>
        <dbReference type="PROSITE-ProRule" id="PRU00335"/>
    </source>
</evidence>
<evidence type="ECO:0000256" key="3">
    <source>
        <dbReference type="ARBA" id="ARBA00023163"/>
    </source>
</evidence>
<evidence type="ECO:0000256" key="1">
    <source>
        <dbReference type="ARBA" id="ARBA00023015"/>
    </source>
</evidence>
<keyword evidence="3" id="KW-0804">Transcription</keyword>
<feature type="DNA-binding region" description="H-T-H motif" evidence="4">
    <location>
        <begin position="39"/>
        <end position="58"/>
    </location>
</feature>
<keyword evidence="2 4" id="KW-0238">DNA-binding</keyword>
<dbReference type="PROSITE" id="PS50977">
    <property type="entry name" value="HTH_TETR_2"/>
    <property type="match status" value="1"/>
</dbReference>
<comment type="caution">
    <text evidence="6">The sequence shown here is derived from an EMBL/GenBank/DDBJ whole genome shotgun (WGS) entry which is preliminary data.</text>
</comment>
<evidence type="ECO:0000313" key="6">
    <source>
        <dbReference type="EMBL" id="MDZ7281134.1"/>
    </source>
</evidence>
<keyword evidence="1" id="KW-0805">Transcription regulation</keyword>
<protein>
    <submittedName>
        <fullName evidence="6">TetR/AcrR family transcriptional regulator</fullName>
    </submittedName>
</protein>
<evidence type="ECO:0000256" key="2">
    <source>
        <dbReference type="ARBA" id="ARBA00023125"/>
    </source>
</evidence>
<dbReference type="Proteomes" id="UP001292182">
    <property type="component" value="Unassembled WGS sequence"/>
</dbReference>
<dbReference type="RefSeq" id="WP_219018051.1">
    <property type="nucleotide sequence ID" value="NZ_CP079203.1"/>
</dbReference>
<dbReference type="PANTHER" id="PTHR30055:SF234">
    <property type="entry name" value="HTH-TYPE TRANSCRIPTIONAL REGULATOR BETI"/>
    <property type="match status" value="1"/>
</dbReference>
<dbReference type="EMBL" id="JAOBTW010000004">
    <property type="protein sequence ID" value="MDZ7281134.1"/>
    <property type="molecule type" value="Genomic_DNA"/>
</dbReference>
<dbReference type="InterPro" id="IPR050109">
    <property type="entry name" value="HTH-type_TetR-like_transc_reg"/>
</dbReference>
<dbReference type="InterPro" id="IPR001647">
    <property type="entry name" value="HTH_TetR"/>
</dbReference>
<organism evidence="6 7">
    <name type="scientific">Sphingomonas sanguinis</name>
    <dbReference type="NCBI Taxonomy" id="33051"/>
    <lineage>
        <taxon>Bacteria</taxon>
        <taxon>Pseudomonadati</taxon>
        <taxon>Pseudomonadota</taxon>
        <taxon>Alphaproteobacteria</taxon>
        <taxon>Sphingomonadales</taxon>
        <taxon>Sphingomonadaceae</taxon>
        <taxon>Sphingomonas</taxon>
    </lineage>
</organism>
<feature type="domain" description="HTH tetR-type" evidence="5">
    <location>
        <begin position="17"/>
        <end position="76"/>
    </location>
</feature>
<keyword evidence="7" id="KW-1185">Reference proteome</keyword>
<evidence type="ECO:0000313" key="7">
    <source>
        <dbReference type="Proteomes" id="UP001292182"/>
    </source>
</evidence>